<proteinExistence type="predicted"/>
<evidence type="ECO:0000313" key="1">
    <source>
        <dbReference type="EMBL" id="VVU94439.1"/>
    </source>
</evidence>
<name>A0A5E8CIH9_9ZZZZ</name>
<accession>A0A5E8CIH9</accession>
<reference evidence="1" key="1">
    <citation type="submission" date="2019-09" db="EMBL/GenBank/DDBJ databases">
        <authorList>
            <person name="Needham M D."/>
        </authorList>
    </citation>
    <scope>NUCLEOTIDE SEQUENCE</scope>
</reference>
<sequence>MIKSNKYRVIYNFNMIGGSDFEELADSTTFNLMSKDKDKKFTISKLNLNKYPDSYLTILVRWSVRANSVTDKPLDELVITVTAFHDIGLSEIIFFYDNDYWNLSPFIYSTVKNIPLLYDEVVSFQDVLEFLMLPTDPKTIVDLPQDNNDEQEIEDDDNELYEIPNKVKSHHQKMLEHRFLTSFGDKVKSHRLLTSSFDDYDEFGNDY</sequence>
<gene>
    <name evidence="1" type="ORF">CPAV1605_161</name>
</gene>
<dbReference type="AlphaFoldDB" id="A0A5E8CIH9"/>
<organism evidence="1">
    <name type="scientific">seawater metagenome</name>
    <dbReference type="NCBI Taxonomy" id="1561972"/>
    <lineage>
        <taxon>unclassified sequences</taxon>
        <taxon>metagenomes</taxon>
        <taxon>ecological metagenomes</taxon>
    </lineage>
</organism>
<dbReference type="EMBL" id="CABVLZ010000001">
    <property type="protein sequence ID" value="VVU94439.1"/>
    <property type="molecule type" value="Genomic_DNA"/>
</dbReference>
<protein>
    <submittedName>
        <fullName evidence="1">Uncharacterized protein</fullName>
    </submittedName>
</protein>